<feature type="compositionally biased region" description="Polar residues" evidence="9">
    <location>
        <begin position="433"/>
        <end position="456"/>
    </location>
</feature>
<dbReference type="GO" id="GO:0052717">
    <property type="term" value="F:tRNA-specific adenosine-34 deaminase activity"/>
    <property type="evidence" value="ECO:0007669"/>
    <property type="project" value="UniProtKB-EC"/>
</dbReference>
<evidence type="ECO:0000259" key="10">
    <source>
        <dbReference type="PROSITE" id="PS51747"/>
    </source>
</evidence>
<comment type="subunit">
    <text evidence="2">Homodimer.</text>
</comment>
<feature type="compositionally biased region" description="Low complexity" evidence="9">
    <location>
        <begin position="158"/>
        <end position="168"/>
    </location>
</feature>
<comment type="catalytic activity">
    <reaction evidence="8">
        <text>adenosine(34) in tRNA + H2O + H(+) = inosine(34) in tRNA + NH4(+)</text>
        <dbReference type="Rhea" id="RHEA:43168"/>
        <dbReference type="Rhea" id="RHEA-COMP:10373"/>
        <dbReference type="Rhea" id="RHEA-COMP:10374"/>
        <dbReference type="ChEBI" id="CHEBI:15377"/>
        <dbReference type="ChEBI" id="CHEBI:15378"/>
        <dbReference type="ChEBI" id="CHEBI:28938"/>
        <dbReference type="ChEBI" id="CHEBI:74411"/>
        <dbReference type="ChEBI" id="CHEBI:82852"/>
        <dbReference type="EC" id="3.5.4.33"/>
    </reaction>
</comment>
<evidence type="ECO:0000256" key="3">
    <source>
        <dbReference type="ARBA" id="ARBA00012740"/>
    </source>
</evidence>
<dbReference type="SUPFAM" id="SSF53927">
    <property type="entry name" value="Cytidine deaminase-like"/>
    <property type="match status" value="1"/>
</dbReference>
<dbReference type="InterPro" id="IPR016193">
    <property type="entry name" value="Cytidine_deaminase-like"/>
</dbReference>
<name>A0AAD7KNS0_QUISA</name>
<dbReference type="HAMAP" id="MF_00972">
    <property type="entry name" value="tRNA_aden_deaminase"/>
    <property type="match status" value="1"/>
</dbReference>
<evidence type="ECO:0000256" key="9">
    <source>
        <dbReference type="SAM" id="MobiDB-lite"/>
    </source>
</evidence>
<feature type="compositionally biased region" description="Basic and acidic residues" evidence="9">
    <location>
        <begin position="196"/>
        <end position="225"/>
    </location>
</feature>
<evidence type="ECO:0000256" key="6">
    <source>
        <dbReference type="ARBA" id="ARBA00022801"/>
    </source>
</evidence>
<evidence type="ECO:0000256" key="7">
    <source>
        <dbReference type="ARBA" id="ARBA00022833"/>
    </source>
</evidence>
<dbReference type="Gene3D" id="3.40.140.10">
    <property type="entry name" value="Cytidine Deaminase, domain 2"/>
    <property type="match status" value="1"/>
</dbReference>
<dbReference type="Proteomes" id="UP001163823">
    <property type="component" value="Chromosome 14"/>
</dbReference>
<dbReference type="GO" id="GO:0009507">
    <property type="term" value="C:chloroplast"/>
    <property type="evidence" value="ECO:0007669"/>
    <property type="project" value="TreeGrafter"/>
</dbReference>
<dbReference type="GO" id="GO:0046872">
    <property type="term" value="F:metal ion binding"/>
    <property type="evidence" value="ECO:0007669"/>
    <property type="project" value="UniProtKB-KW"/>
</dbReference>
<dbReference type="KEGG" id="qsa:O6P43_032818"/>
<organism evidence="11 12">
    <name type="scientific">Quillaja saponaria</name>
    <name type="common">Soap bark tree</name>
    <dbReference type="NCBI Taxonomy" id="32244"/>
    <lineage>
        <taxon>Eukaryota</taxon>
        <taxon>Viridiplantae</taxon>
        <taxon>Streptophyta</taxon>
        <taxon>Embryophyta</taxon>
        <taxon>Tracheophyta</taxon>
        <taxon>Spermatophyta</taxon>
        <taxon>Magnoliopsida</taxon>
        <taxon>eudicotyledons</taxon>
        <taxon>Gunneridae</taxon>
        <taxon>Pentapetalae</taxon>
        <taxon>rosids</taxon>
        <taxon>fabids</taxon>
        <taxon>Fabales</taxon>
        <taxon>Quillajaceae</taxon>
        <taxon>Quillaja</taxon>
    </lineage>
</organism>
<evidence type="ECO:0000256" key="1">
    <source>
        <dbReference type="ARBA" id="ARBA00001947"/>
    </source>
</evidence>
<feature type="compositionally biased region" description="Basic and acidic residues" evidence="9">
    <location>
        <begin position="121"/>
        <end position="149"/>
    </location>
</feature>
<feature type="region of interest" description="Disordered" evidence="9">
    <location>
        <begin position="697"/>
        <end position="735"/>
    </location>
</feature>
<feature type="region of interest" description="Disordered" evidence="9">
    <location>
        <begin position="82"/>
        <end position="179"/>
    </location>
</feature>
<evidence type="ECO:0000313" key="12">
    <source>
        <dbReference type="Proteomes" id="UP001163823"/>
    </source>
</evidence>
<evidence type="ECO:0000313" key="11">
    <source>
        <dbReference type="EMBL" id="KAJ7943238.1"/>
    </source>
</evidence>
<keyword evidence="6" id="KW-0378">Hydrolase</keyword>
<keyword evidence="12" id="KW-1185">Reference proteome</keyword>
<comment type="caution">
    <text evidence="11">The sequence shown here is derived from an EMBL/GenBank/DDBJ whole genome shotgun (WGS) entry which is preliminary data.</text>
</comment>
<feature type="compositionally biased region" description="Polar residues" evidence="9">
    <location>
        <begin position="819"/>
        <end position="830"/>
    </location>
</feature>
<keyword evidence="4" id="KW-0819">tRNA processing</keyword>
<proteinExistence type="inferred from homology"/>
<gene>
    <name evidence="11" type="ORF">O6P43_032818</name>
</gene>
<feature type="compositionally biased region" description="Low complexity" evidence="9">
    <location>
        <begin position="779"/>
        <end position="790"/>
    </location>
</feature>
<feature type="region of interest" description="Disordered" evidence="9">
    <location>
        <begin position="769"/>
        <end position="892"/>
    </location>
</feature>
<dbReference type="InterPro" id="IPR028883">
    <property type="entry name" value="tRNA_aden_deaminase"/>
</dbReference>
<feature type="compositionally biased region" description="Polar residues" evidence="9">
    <location>
        <begin position="852"/>
        <end position="865"/>
    </location>
</feature>
<dbReference type="EMBL" id="JARAOO010000014">
    <property type="protein sequence ID" value="KAJ7943238.1"/>
    <property type="molecule type" value="Genomic_DNA"/>
</dbReference>
<dbReference type="CDD" id="cd01285">
    <property type="entry name" value="nucleoside_deaminase"/>
    <property type="match status" value="1"/>
</dbReference>
<feature type="region of interest" description="Disordered" evidence="9">
    <location>
        <begin position="196"/>
        <end position="325"/>
    </location>
</feature>
<dbReference type="PANTHER" id="PTHR11079:SF179">
    <property type="entry name" value="TRNA(ADENINE(34)) DEAMINASE, CHLOROPLASTIC"/>
    <property type="match status" value="1"/>
</dbReference>
<evidence type="ECO:0000256" key="4">
    <source>
        <dbReference type="ARBA" id="ARBA00022694"/>
    </source>
</evidence>
<feature type="compositionally biased region" description="Basic and acidic residues" evidence="9">
    <location>
        <begin position="538"/>
        <end position="553"/>
    </location>
</feature>
<dbReference type="AlphaFoldDB" id="A0AAD7KNS0"/>
<accession>A0AAD7KNS0</accession>
<dbReference type="FunFam" id="3.40.140.10:FF:000005">
    <property type="entry name" value="tRNA-specific adenosine deaminase"/>
    <property type="match status" value="1"/>
</dbReference>
<protein>
    <recommendedName>
        <fullName evidence="3">tRNA(adenine(34)) deaminase</fullName>
        <ecNumber evidence="3">3.5.4.33</ecNumber>
    </recommendedName>
</protein>
<dbReference type="Pfam" id="PF00383">
    <property type="entry name" value="dCMP_cyt_deam_1"/>
    <property type="match status" value="1"/>
</dbReference>
<reference evidence="11" key="1">
    <citation type="journal article" date="2023" name="Science">
        <title>Elucidation of the pathway for biosynthesis of saponin adjuvants from the soapbark tree.</title>
        <authorList>
            <person name="Reed J."/>
            <person name="Orme A."/>
            <person name="El-Demerdash A."/>
            <person name="Owen C."/>
            <person name="Martin L.B.B."/>
            <person name="Misra R.C."/>
            <person name="Kikuchi S."/>
            <person name="Rejzek M."/>
            <person name="Martin A.C."/>
            <person name="Harkess A."/>
            <person name="Leebens-Mack J."/>
            <person name="Louveau T."/>
            <person name="Stephenson M.J."/>
            <person name="Osbourn A."/>
        </authorList>
    </citation>
    <scope>NUCLEOTIDE SEQUENCE</scope>
    <source>
        <strain evidence="11">S10</strain>
    </source>
</reference>
<keyword evidence="5" id="KW-0479">Metal-binding</keyword>
<feature type="compositionally biased region" description="Basic and acidic residues" evidence="9">
    <location>
        <begin position="831"/>
        <end position="850"/>
    </location>
</feature>
<dbReference type="GO" id="GO:0002100">
    <property type="term" value="P:tRNA wobble adenosine to inosine editing"/>
    <property type="evidence" value="ECO:0007669"/>
    <property type="project" value="InterPro"/>
</dbReference>
<comment type="cofactor">
    <cofactor evidence="1">
        <name>Zn(2+)</name>
        <dbReference type="ChEBI" id="CHEBI:29105"/>
    </cofactor>
</comment>
<keyword evidence="7" id="KW-0862">Zinc</keyword>
<dbReference type="EC" id="3.5.4.33" evidence="3"/>
<feature type="region of interest" description="Disordered" evidence="9">
    <location>
        <begin position="538"/>
        <end position="559"/>
    </location>
</feature>
<feature type="compositionally biased region" description="Basic and acidic residues" evidence="9">
    <location>
        <begin position="82"/>
        <end position="95"/>
    </location>
</feature>
<feature type="compositionally biased region" description="Basic and acidic residues" evidence="9">
    <location>
        <begin position="285"/>
        <end position="302"/>
    </location>
</feature>
<dbReference type="PANTHER" id="PTHR11079">
    <property type="entry name" value="CYTOSINE DEAMINASE FAMILY MEMBER"/>
    <property type="match status" value="1"/>
</dbReference>
<feature type="compositionally biased region" description="Basic and acidic residues" evidence="9">
    <location>
        <begin position="422"/>
        <end position="432"/>
    </location>
</feature>
<feature type="region of interest" description="Disordered" evidence="9">
    <location>
        <begin position="607"/>
        <end position="632"/>
    </location>
</feature>
<feature type="compositionally biased region" description="Basic and acidic residues" evidence="9">
    <location>
        <begin position="795"/>
        <end position="805"/>
    </location>
</feature>
<sequence length="1155" mass="129391">MQGCHEVNCSLKERSITTRNERRNKARRFCTLSEEDSEIEHAVGSDDAEAVLSLLSEEVGEEFIAVRGGRNGSSYMRLEVEKRRNLSSGKEEQVKKRGNFPSKSSKGTKKNVGLGLAEGNSNHREKFRIESREEDDKYNEERGAFSKGDKNRRRRDVSSCSSYYSLSSTGDFESDTEVDDKREKFVEEISVGYAKDKGRNPEDRFKRQVTEEFNRHRNDSEKLEENMDQQKTTGGVHVDWDLRKKSEKNLNGISRDETQSRKEQMQSIVARTHESTKANISHKQFKNEEDKSPLVINLDKRTGKQNGQTGDQVIGASESRRKYQSAEIPELCANKVETTSKFHNRFSGREENLDISDRLTLETSNEHWKMVGHVTGQDDSDSVKKLGEKKNSVLCSVQETKEQYRKAGEPVNNQSVRRRKPERFSEFSRVHESNIQSKTRTQNCGENSNVGSTSASEAEEIPSRTDKNAPHRIQSRKGSEVVKTISEVHDSEVETIRDSQRTSDKARIRQRSNLAPVKETRESHCQTDDRITQFKPIDEAQRPATISKDDKRNSQATIMPLQSQSITRGPVLAESTTGILSPDIYSEGSEIGSSAFFKHSGRTSYLHSEPYNGDESGQTSGEPVDTVAPEDSLGSADRLQKLSTQFVGEFVEKVRHEVTTSDIQKEMELTGIRMGHNGEKYQIESSSQYGTQEGFQVKEQGSGRSPGGSRAKGPSDEIWDVTDPSEQQVPEAEETEVSVTANTIVKRTGRSMWSIIADIVLLRWGSRGDVSNSAEPSGEKSSSNKSGSSEVWFSGHEHDETDKNNVARQRTSMVAEATPSHQLQVGMTDTQIERKMSDPMKSKAKVRDPEADTSSSNILGTSSGVGTVELPSSLPAKRSPVGGEVSYSVRSDISKPDSVEQIENPVHPVLTEISGTGRKDVELKQRKLQRNKQVPRDSFDEWEEAYKLEREQKNVDEMFMREALLEAKKAADSWEVPVGAVLVQHGKIIARGCNLVEELRDSTAHAEIICIREASNLLRTWRLADSTLYVTLEPCAMCAGAILQARIESLVWGAPNKLLGADGSWVRLFPDGGGNSSEMTDKQAAPVHPFHPKMNIRRGVLASECADAMQQFFQRRRKKEKKAEPTIPPSHLPVSIRPSKILTKLHHIFHILFCL</sequence>
<evidence type="ECO:0000256" key="8">
    <source>
        <dbReference type="ARBA" id="ARBA00048045"/>
    </source>
</evidence>
<evidence type="ECO:0000256" key="2">
    <source>
        <dbReference type="ARBA" id="ARBA00011738"/>
    </source>
</evidence>
<feature type="region of interest" description="Disordered" evidence="9">
    <location>
        <begin position="401"/>
        <end position="482"/>
    </location>
</feature>
<feature type="domain" description="CMP/dCMP-type deaminase" evidence="10">
    <location>
        <begin position="954"/>
        <end position="1076"/>
    </location>
</feature>
<feature type="compositionally biased region" description="Basic and acidic residues" evidence="9">
    <location>
        <begin position="238"/>
        <end position="264"/>
    </location>
</feature>
<dbReference type="PROSITE" id="PS51747">
    <property type="entry name" value="CYT_DCMP_DEAMINASES_2"/>
    <property type="match status" value="1"/>
</dbReference>
<evidence type="ECO:0000256" key="5">
    <source>
        <dbReference type="ARBA" id="ARBA00022723"/>
    </source>
</evidence>
<dbReference type="InterPro" id="IPR002125">
    <property type="entry name" value="CMP_dCMP_dom"/>
</dbReference>